<feature type="binding site" evidence="4">
    <location>
        <begin position="495"/>
        <end position="502"/>
    </location>
    <ligand>
        <name>ATP</name>
        <dbReference type="ChEBI" id="CHEBI:30616"/>
    </ligand>
</feature>
<comment type="caution">
    <text evidence="7">The sequence shown here is derived from an EMBL/GenBank/DDBJ whole genome shotgun (WGS) entry which is preliminary data.</text>
</comment>
<dbReference type="InterPro" id="IPR023839">
    <property type="entry name" value="Firmicutes_EssC_C"/>
</dbReference>
<evidence type="ECO:0000313" key="7">
    <source>
        <dbReference type="EMBL" id="KOO37342.1"/>
    </source>
</evidence>
<dbReference type="GO" id="GO:0005524">
    <property type="term" value="F:ATP binding"/>
    <property type="evidence" value="ECO:0007669"/>
    <property type="project" value="UniProtKB-UniRule"/>
</dbReference>
<dbReference type="EMBL" id="LILC01000037">
    <property type="protein sequence ID" value="KOO37342.1"/>
    <property type="molecule type" value="Genomic_DNA"/>
</dbReference>
<keyword evidence="2 4" id="KW-0547">Nucleotide-binding</keyword>
<dbReference type="PANTHER" id="PTHR22683">
    <property type="entry name" value="SPORULATION PROTEIN RELATED"/>
    <property type="match status" value="1"/>
</dbReference>
<evidence type="ECO:0000256" key="2">
    <source>
        <dbReference type="ARBA" id="ARBA00022741"/>
    </source>
</evidence>
<reference evidence="8" key="1">
    <citation type="submission" date="2015-08" db="EMBL/GenBank/DDBJ databases">
        <title>Fjat-14210 dsm16467.</title>
        <authorList>
            <person name="Liu B."/>
            <person name="Wang J."/>
            <person name="Zhu Y."/>
            <person name="Liu G."/>
            <person name="Chen Q."/>
            <person name="Chen Z."/>
            <person name="Lan J."/>
            <person name="Che J."/>
            <person name="Ge C."/>
            <person name="Shi H."/>
            <person name="Pan Z."/>
            <person name="Liu X."/>
        </authorList>
    </citation>
    <scope>NUCLEOTIDE SEQUENCE [LARGE SCALE GENOMIC DNA]</scope>
    <source>
        <strain evidence="8">DSM 16467</strain>
    </source>
</reference>
<name>A0A0M0KFI8_9BACI</name>
<dbReference type="PATRIC" id="fig|284581.3.peg.3465"/>
<keyword evidence="7" id="KW-0132">Cell division</keyword>
<dbReference type="GO" id="GO:0051301">
    <property type="term" value="P:cell division"/>
    <property type="evidence" value="ECO:0007669"/>
    <property type="project" value="UniProtKB-KW"/>
</dbReference>
<dbReference type="NCBIfam" id="TIGR03928">
    <property type="entry name" value="T7_EssCb_Firm"/>
    <property type="match status" value="1"/>
</dbReference>
<gene>
    <name evidence="7" type="ORF">AMD01_23025</name>
</gene>
<keyword evidence="5" id="KW-1133">Transmembrane helix</keyword>
<evidence type="ECO:0000259" key="6">
    <source>
        <dbReference type="PROSITE" id="PS50901"/>
    </source>
</evidence>
<keyword evidence="5" id="KW-0812">Transmembrane</keyword>
<proteinExistence type="predicted"/>
<dbReference type="GO" id="GO:0003677">
    <property type="term" value="F:DNA binding"/>
    <property type="evidence" value="ECO:0007669"/>
    <property type="project" value="InterPro"/>
</dbReference>
<protein>
    <submittedName>
        <fullName evidence="7">Cell division protein FtsK</fullName>
    </submittedName>
</protein>
<dbReference type="SMART" id="SM00382">
    <property type="entry name" value="AAA"/>
    <property type="match status" value="3"/>
</dbReference>
<dbReference type="CDD" id="cd01127">
    <property type="entry name" value="TrwB_TraG_TraD_VirD4"/>
    <property type="match status" value="1"/>
</dbReference>
<keyword evidence="8" id="KW-1185">Reference proteome</keyword>
<dbReference type="InterPro" id="IPR003593">
    <property type="entry name" value="AAA+_ATPase"/>
</dbReference>
<dbReference type="Proteomes" id="UP000037558">
    <property type="component" value="Unassembled WGS sequence"/>
</dbReference>
<dbReference type="Pfam" id="PF01580">
    <property type="entry name" value="FtsK_SpoIIIE"/>
    <property type="match status" value="3"/>
</dbReference>
<dbReference type="PROSITE" id="PS50901">
    <property type="entry name" value="FTSK"/>
    <property type="match status" value="3"/>
</dbReference>
<evidence type="ECO:0000256" key="5">
    <source>
        <dbReference type="SAM" id="Phobius"/>
    </source>
</evidence>
<evidence type="ECO:0000256" key="4">
    <source>
        <dbReference type="PROSITE-ProRule" id="PRU00289"/>
    </source>
</evidence>
<organism evidence="7 8">
    <name type="scientific">Priestia koreensis</name>
    <dbReference type="NCBI Taxonomy" id="284581"/>
    <lineage>
        <taxon>Bacteria</taxon>
        <taxon>Bacillati</taxon>
        <taxon>Bacillota</taxon>
        <taxon>Bacilli</taxon>
        <taxon>Bacillales</taxon>
        <taxon>Bacillaceae</taxon>
        <taxon>Priestia</taxon>
    </lineage>
</organism>
<dbReference type="OrthoDB" id="9807790at2"/>
<keyword evidence="7" id="KW-0131">Cell cycle</keyword>
<evidence type="ECO:0000256" key="1">
    <source>
        <dbReference type="ARBA" id="ARBA00022737"/>
    </source>
</evidence>
<feature type="transmembrane region" description="Helical" evidence="5">
    <location>
        <begin position="36"/>
        <end position="58"/>
    </location>
</feature>
<evidence type="ECO:0000256" key="3">
    <source>
        <dbReference type="ARBA" id="ARBA00022840"/>
    </source>
</evidence>
<evidence type="ECO:0000313" key="8">
    <source>
        <dbReference type="Proteomes" id="UP000037558"/>
    </source>
</evidence>
<dbReference type="PANTHER" id="PTHR22683:SF1">
    <property type="entry name" value="TYPE VII SECRETION SYSTEM PROTEIN ESSC"/>
    <property type="match status" value="1"/>
</dbReference>
<feature type="binding site" evidence="4">
    <location>
        <begin position="1110"/>
        <end position="1117"/>
    </location>
    <ligand>
        <name>ATP</name>
        <dbReference type="ChEBI" id="CHEBI:30616"/>
    </ligand>
</feature>
<accession>A0A0M0KFI8</accession>
<feature type="domain" description="FtsK" evidence="6">
    <location>
        <begin position="815"/>
        <end position="997"/>
    </location>
</feature>
<dbReference type="STRING" id="284581.AMD01_23025"/>
<dbReference type="GO" id="GO:0016020">
    <property type="term" value="C:membrane"/>
    <property type="evidence" value="ECO:0007669"/>
    <property type="project" value="UniProtKB-SubCell"/>
</dbReference>
<dbReference type="Gene3D" id="3.40.50.300">
    <property type="entry name" value="P-loop containing nucleotide triphosphate hydrolases"/>
    <property type="match status" value="3"/>
</dbReference>
<feature type="domain" description="FtsK" evidence="6">
    <location>
        <begin position="1093"/>
        <end position="1276"/>
    </location>
</feature>
<dbReference type="InterPro" id="IPR050206">
    <property type="entry name" value="FtsK/SpoIIIE/SftA"/>
</dbReference>
<keyword evidence="5" id="KW-0472">Membrane</keyword>
<feature type="binding site" evidence="4">
    <location>
        <begin position="831"/>
        <end position="838"/>
    </location>
    <ligand>
        <name>ATP</name>
        <dbReference type="ChEBI" id="CHEBI:30616"/>
    </ligand>
</feature>
<dbReference type="InterPro" id="IPR002543">
    <property type="entry name" value="FtsK_dom"/>
</dbReference>
<feature type="domain" description="FtsK" evidence="6">
    <location>
        <begin position="471"/>
        <end position="669"/>
    </location>
</feature>
<dbReference type="InterPro" id="IPR027417">
    <property type="entry name" value="P-loop_NTPase"/>
</dbReference>
<feature type="transmembrane region" description="Helical" evidence="5">
    <location>
        <begin position="70"/>
        <end position="91"/>
    </location>
</feature>
<dbReference type="SUPFAM" id="SSF52540">
    <property type="entry name" value="P-loop containing nucleoside triphosphate hydrolases"/>
    <property type="match status" value="3"/>
</dbReference>
<keyword evidence="1" id="KW-0677">Repeat</keyword>
<keyword evidence="3 4" id="KW-0067">ATP-binding</keyword>
<sequence>MKKSPFFTRSPRLKLSLPTGKVTVHRPKSEPIQPAFSIETMLIPIFLTLATIGVMFYLSKTMNSNSMYPIFMMAMSIPMVGSYLATIILFFKRKKKHDMEIKEHRDEYIHQINDHRQELQRIYDLQRVFLRENDPSIKECLKRINSRKSSLWERTPNTEDFLNIRIGLGEKPFEVDLEVPTQEGYDINPLIEEAQQLQADFHLMRDVPISVPLREKRVIGLVGDEAEILELTRSIILQIVTHHSPDEVKLITAYHATEQQQWDWMRWLPHIWNENRDMRYIAEDREMAQRLFEQLYTKLNIRKLEQQGKVSTSPSHTPEYVFFLPYLEILEDDALLPLLLKEGEKIGACTFLMATQKEMLPMECEVIIEVREGEAKIYETFSKSHDEEKSLFSGAEKVMVDHLTLQEANQAARSMAPLKVKKSTAGVVPKVLTFLEMYGVQQVEELNAQNRWNRNRFPSSLPVPIGVREGGKPVTLNIHDKIEKKGHGPHGLMAGTTGSGKSEVIQSLILSLATTYHPHDVAFMLIDYKGGGMSNTFQDLPHVVATITNLEDVNLISRAKVSLRAELERRQKIFKRTGNFQHIDEYFLSEFRDKEPLPHLFIIIDEFAQLKKDQPEFMDELVSIAAIGRTLGVHLLLATQKPAGVVDEKIWSNSRFRICLRVQDESDSREMIKIPNASHITNAGRAYLQVGNNEVLEYFQSAWSGAPYDPTADEDAEEAVVGEVQLDGSVVYKQTLSIQKTTSKKQIQVLINYLNEEAQKSSIKRLAGPWLQPLPNRISFPHYGGKAQRKEKWDHVKKTLTASVGLVDDTSNQSQYPLLMNLSEGHLLVYGMPGSGKTSFIQTLTMSLTTAYSPKELNMYLLDFGRQMRSFSAFPHVGDVIYEEEKEKIKRMFAFLLRELKDRKELFSTVGATTFESYNQSNNDHIPAIVLLIDGYSSLKSLYPEEHEQLEIFLREGAAYGMIMVVTTNQTGDMYERYRNNFASVVTFELTDMTDYYFAVGRPHIQTSDLPAGRGFVKGNNPPLSFQSFLPYQGDSELEKSAYIRRVGNEMSNEWSDDHAKSIPTLPKEVYLENLEKSADPPSLAIAIDVDDLQTQSLQLSDGENVLITGRVESGKTSLLQSILLRMCDQFSPDDIDIFLIDLEPKASGLSGYSTLPHIKGVAMEFSQVSSLLEEIETIISQRKPHNIGIAESLSEEVSSPVMVLIDDAEHFMQEMSLDFEGKDRLERLIKGGRQKNVHFIMAGSLTAMNSYIHEAWFMNFKKKFTGFLLGSTMSNDLYFFNIRLPHDETDRELPAGDGFLIKGKHTKIRTAYPYGPTLNKKQWENRILHKHDYSFNG</sequence>
<dbReference type="RefSeq" id="WP_053403782.1">
    <property type="nucleotide sequence ID" value="NZ_LILC01000037.1"/>
</dbReference>